<evidence type="ECO:0000313" key="2">
    <source>
        <dbReference type="Proteomes" id="UP001556098"/>
    </source>
</evidence>
<keyword evidence="1" id="KW-0540">Nuclease</keyword>
<name>A0ABV3RH33_9RHOB</name>
<gene>
    <name evidence="1" type="ORF">AB2B41_01570</name>
</gene>
<dbReference type="InterPro" id="IPR012337">
    <property type="entry name" value="RNaseH-like_sf"/>
</dbReference>
<comment type="caution">
    <text evidence="1">The sequence shown here is derived from an EMBL/GenBank/DDBJ whole genome shotgun (WGS) entry which is preliminary data.</text>
</comment>
<organism evidence="1 2">
    <name type="scientific">Sulfitobacter sediminis</name>
    <dbReference type="NCBI Taxonomy" id="3234186"/>
    <lineage>
        <taxon>Bacteria</taxon>
        <taxon>Pseudomonadati</taxon>
        <taxon>Pseudomonadota</taxon>
        <taxon>Alphaproteobacteria</taxon>
        <taxon>Rhodobacterales</taxon>
        <taxon>Roseobacteraceae</taxon>
        <taxon>Sulfitobacter</taxon>
    </lineage>
</organism>
<evidence type="ECO:0000313" key="1">
    <source>
        <dbReference type="EMBL" id="MEW9918278.1"/>
    </source>
</evidence>
<accession>A0ABV3RH33</accession>
<sequence length="208" mass="22392">MDHVVVYDCEFLTAPGAPMRFWCGPRDPDPLCVQIGAVRLSLKPPFDVSEAQGWFVEPRDRDGKIVPVDPLLTRLTGIDDALLAREAVPLVEALEALDRFADGGLLMSWGTDDVLTLSTSLYVQGVLSPIPARRFRSAVPLLVTAGEPEETVLKLRSNTICDHFGLEAPGDAHDARADATGVACVLAHLLAMGRLTAKDIRGLAPTPT</sequence>
<dbReference type="InterPro" id="IPR036397">
    <property type="entry name" value="RNaseH_sf"/>
</dbReference>
<keyword evidence="1" id="KW-0378">Hydrolase</keyword>
<protein>
    <submittedName>
        <fullName evidence="1">Exonuclease</fullName>
    </submittedName>
</protein>
<dbReference type="SUPFAM" id="SSF53098">
    <property type="entry name" value="Ribonuclease H-like"/>
    <property type="match status" value="1"/>
</dbReference>
<dbReference type="GO" id="GO:0004527">
    <property type="term" value="F:exonuclease activity"/>
    <property type="evidence" value="ECO:0007669"/>
    <property type="project" value="UniProtKB-KW"/>
</dbReference>
<dbReference type="RefSeq" id="WP_367875981.1">
    <property type="nucleotide sequence ID" value="NZ_JBFNXX010000001.1"/>
</dbReference>
<keyword evidence="1" id="KW-0269">Exonuclease</keyword>
<dbReference type="Proteomes" id="UP001556098">
    <property type="component" value="Unassembled WGS sequence"/>
</dbReference>
<proteinExistence type="predicted"/>
<keyword evidence="2" id="KW-1185">Reference proteome</keyword>
<dbReference type="EMBL" id="JBFNXX010000001">
    <property type="protein sequence ID" value="MEW9918278.1"/>
    <property type="molecule type" value="Genomic_DNA"/>
</dbReference>
<dbReference type="Gene3D" id="3.30.420.10">
    <property type="entry name" value="Ribonuclease H-like superfamily/Ribonuclease H"/>
    <property type="match status" value="1"/>
</dbReference>
<reference evidence="1 2" key="1">
    <citation type="submission" date="2024-07" db="EMBL/GenBank/DDBJ databases">
        <title>Marimonas sp.nov., isolated from tidal-flat sediment.</title>
        <authorList>
            <person name="Jayan J.N."/>
            <person name="Lee S.S."/>
        </authorList>
    </citation>
    <scope>NUCLEOTIDE SEQUENCE [LARGE SCALE GENOMIC DNA]</scope>
    <source>
        <strain evidence="1 2">MJW-29</strain>
    </source>
</reference>